<name>A0A4R3MF55_9BURK</name>
<organism evidence="1 2">
    <name type="scientific">Paralcaligenes ureilyticus</name>
    <dbReference type="NCBI Taxonomy" id="627131"/>
    <lineage>
        <taxon>Bacteria</taxon>
        <taxon>Pseudomonadati</taxon>
        <taxon>Pseudomonadota</taxon>
        <taxon>Betaproteobacteria</taxon>
        <taxon>Burkholderiales</taxon>
        <taxon>Alcaligenaceae</taxon>
        <taxon>Paralcaligenes</taxon>
    </lineage>
</organism>
<dbReference type="Proteomes" id="UP000295525">
    <property type="component" value="Unassembled WGS sequence"/>
</dbReference>
<sequence>MAQPITPAASQLVIKTQAQQAATHAYVSPADDRLITDREVAHLLGASRSWPWKLARDGKFPKPIHLSARCTRWRLSAVREWMVDPQAWRATNVGDAQ</sequence>
<keyword evidence="2" id="KW-1185">Reference proteome</keyword>
<gene>
    <name evidence="1" type="ORF">EDC26_101181</name>
</gene>
<accession>A0A4R3MF55</accession>
<comment type="caution">
    <text evidence="1">The sequence shown here is derived from an EMBL/GenBank/DDBJ whole genome shotgun (WGS) entry which is preliminary data.</text>
</comment>
<dbReference type="AlphaFoldDB" id="A0A4R3MF55"/>
<evidence type="ECO:0000313" key="2">
    <source>
        <dbReference type="Proteomes" id="UP000295525"/>
    </source>
</evidence>
<dbReference type="OrthoDB" id="8527558at2"/>
<dbReference type="Gene3D" id="1.10.238.160">
    <property type="match status" value="1"/>
</dbReference>
<evidence type="ECO:0000313" key="1">
    <source>
        <dbReference type="EMBL" id="TCT10959.1"/>
    </source>
</evidence>
<proteinExistence type="predicted"/>
<dbReference type="RefSeq" id="WP_132579384.1">
    <property type="nucleotide sequence ID" value="NZ_SMAJ01000001.1"/>
</dbReference>
<dbReference type="EMBL" id="SMAJ01000001">
    <property type="protein sequence ID" value="TCT10959.1"/>
    <property type="molecule type" value="Genomic_DNA"/>
</dbReference>
<reference evidence="1 2" key="1">
    <citation type="submission" date="2019-03" db="EMBL/GenBank/DDBJ databases">
        <title>Genomic Encyclopedia of Type Strains, Phase IV (KMG-IV): sequencing the most valuable type-strain genomes for metagenomic binning, comparative biology and taxonomic classification.</title>
        <authorList>
            <person name="Goeker M."/>
        </authorList>
    </citation>
    <scope>NUCLEOTIDE SEQUENCE [LARGE SCALE GENOMIC DNA]</scope>
    <source>
        <strain evidence="1 2">DSM 24591</strain>
    </source>
</reference>
<dbReference type="Pfam" id="PF05930">
    <property type="entry name" value="Phage_AlpA"/>
    <property type="match status" value="1"/>
</dbReference>
<protein>
    <submittedName>
        <fullName evidence="1">AlpA family transcriptional regulator</fullName>
    </submittedName>
</protein>
<dbReference type="InterPro" id="IPR010260">
    <property type="entry name" value="AlpA"/>
</dbReference>